<dbReference type="Pfam" id="PF02817">
    <property type="entry name" value="E3_binding"/>
    <property type="match status" value="1"/>
</dbReference>
<comment type="subunit">
    <text evidence="3">Forms a 24-polypeptide structural core with octahedral symmetry.</text>
</comment>
<dbReference type="EMBL" id="CABVIY010000003">
    <property type="protein sequence ID" value="VVP80601.1"/>
    <property type="molecule type" value="Genomic_DNA"/>
</dbReference>
<evidence type="ECO:0000313" key="10">
    <source>
        <dbReference type="EMBL" id="VVP80601.1"/>
    </source>
</evidence>
<dbReference type="PROSITE" id="PS50968">
    <property type="entry name" value="BIOTINYL_LIPOYL"/>
    <property type="match status" value="1"/>
</dbReference>
<evidence type="ECO:0000256" key="1">
    <source>
        <dbReference type="ARBA" id="ARBA00001938"/>
    </source>
</evidence>
<name>A0A5E7S1D4_PSEFL</name>
<feature type="domain" description="Peripheral subunit-binding (PSBD)" evidence="9">
    <location>
        <begin position="137"/>
        <end position="174"/>
    </location>
</feature>
<dbReference type="PANTHER" id="PTHR43178:SF5">
    <property type="entry name" value="LIPOAMIDE ACYLTRANSFERASE COMPONENT OF BRANCHED-CHAIN ALPHA-KETO ACID DEHYDROGENASE COMPLEX, MITOCHONDRIAL"/>
    <property type="match status" value="1"/>
</dbReference>
<keyword evidence="4 7" id="KW-0808">Transferase</keyword>
<keyword evidence="6 7" id="KW-0012">Acyltransferase</keyword>
<evidence type="ECO:0000256" key="5">
    <source>
        <dbReference type="ARBA" id="ARBA00022823"/>
    </source>
</evidence>
<dbReference type="GO" id="GO:0016407">
    <property type="term" value="F:acetyltransferase activity"/>
    <property type="evidence" value="ECO:0007669"/>
    <property type="project" value="TreeGrafter"/>
</dbReference>
<dbReference type="PANTHER" id="PTHR43178">
    <property type="entry name" value="DIHYDROLIPOAMIDE ACETYLTRANSFERASE COMPONENT OF PYRUVATE DEHYDROGENASE COMPLEX"/>
    <property type="match status" value="1"/>
</dbReference>
<dbReference type="Gene3D" id="4.10.320.10">
    <property type="entry name" value="E3-binding domain"/>
    <property type="match status" value="1"/>
</dbReference>
<comment type="cofactor">
    <cofactor evidence="1 7">
        <name>(R)-lipoate</name>
        <dbReference type="ChEBI" id="CHEBI:83088"/>
    </cofactor>
</comment>
<evidence type="ECO:0000259" key="8">
    <source>
        <dbReference type="PROSITE" id="PS50968"/>
    </source>
</evidence>
<reference evidence="10 11" key="1">
    <citation type="submission" date="2019-09" db="EMBL/GenBank/DDBJ databases">
        <authorList>
            <person name="Chandra G."/>
            <person name="Truman W A."/>
        </authorList>
    </citation>
    <scope>NUCLEOTIDE SEQUENCE [LARGE SCALE GENOMIC DNA]</scope>
    <source>
        <strain evidence="10">PS918</strain>
    </source>
</reference>
<dbReference type="Pfam" id="PF00364">
    <property type="entry name" value="Biotin_lipoyl"/>
    <property type="match status" value="1"/>
</dbReference>
<accession>A0A5E7S1D4</accession>
<dbReference type="InterPro" id="IPR000089">
    <property type="entry name" value="Biotin_lipoyl"/>
</dbReference>
<protein>
    <recommendedName>
        <fullName evidence="7">Dihydrolipoamide acetyltransferase component of pyruvate dehydrogenase complex</fullName>
        <ecNumber evidence="7">2.3.1.-</ecNumber>
    </recommendedName>
</protein>
<dbReference type="Proteomes" id="UP000326611">
    <property type="component" value="Unassembled WGS sequence"/>
</dbReference>
<dbReference type="InterPro" id="IPR011053">
    <property type="entry name" value="Single_hybrid_motif"/>
</dbReference>
<dbReference type="OrthoDB" id="9805770at2"/>
<dbReference type="SUPFAM" id="SSF51230">
    <property type="entry name" value="Single hybrid motif"/>
    <property type="match status" value="1"/>
</dbReference>
<dbReference type="InterPro" id="IPR036625">
    <property type="entry name" value="E3-bd_dom_sf"/>
</dbReference>
<dbReference type="InterPro" id="IPR004167">
    <property type="entry name" value="PSBD"/>
</dbReference>
<keyword evidence="5 7" id="KW-0450">Lipoyl</keyword>
<dbReference type="FunFam" id="3.30.559.10:FF:000007">
    <property type="entry name" value="Dihydrolipoamide acetyltransferase component of pyruvate dehydrogenase complex"/>
    <property type="match status" value="1"/>
</dbReference>
<dbReference type="InterPro" id="IPR050743">
    <property type="entry name" value="2-oxoacid_DH_E2_comp"/>
</dbReference>
<dbReference type="AlphaFoldDB" id="A0A5E7S1D4"/>
<feature type="domain" description="Lipoyl-binding" evidence="8">
    <location>
        <begin position="3"/>
        <end position="78"/>
    </location>
</feature>
<organism evidence="10 11">
    <name type="scientific">Pseudomonas fluorescens</name>
    <dbReference type="NCBI Taxonomy" id="294"/>
    <lineage>
        <taxon>Bacteria</taxon>
        <taxon>Pseudomonadati</taxon>
        <taxon>Pseudomonadota</taxon>
        <taxon>Gammaproteobacteria</taxon>
        <taxon>Pseudomonadales</taxon>
        <taxon>Pseudomonadaceae</taxon>
        <taxon>Pseudomonas</taxon>
    </lineage>
</organism>
<dbReference type="GO" id="GO:0031405">
    <property type="term" value="F:lipoic acid binding"/>
    <property type="evidence" value="ECO:0007669"/>
    <property type="project" value="TreeGrafter"/>
</dbReference>
<dbReference type="EC" id="2.3.1.-" evidence="7"/>
<dbReference type="GO" id="GO:0005737">
    <property type="term" value="C:cytoplasm"/>
    <property type="evidence" value="ECO:0007669"/>
    <property type="project" value="TreeGrafter"/>
</dbReference>
<dbReference type="Gene3D" id="3.30.559.10">
    <property type="entry name" value="Chloramphenicol acetyltransferase-like domain"/>
    <property type="match status" value="1"/>
</dbReference>
<dbReference type="InterPro" id="IPR001078">
    <property type="entry name" value="2-oxoacid_DH_actylTfrase"/>
</dbReference>
<dbReference type="RefSeq" id="WP_150770339.1">
    <property type="nucleotide sequence ID" value="NZ_CABVIY010000003.1"/>
</dbReference>
<dbReference type="Gene3D" id="2.40.50.100">
    <property type="match status" value="1"/>
</dbReference>
<dbReference type="InterPro" id="IPR023213">
    <property type="entry name" value="CAT-like_dom_sf"/>
</dbReference>
<evidence type="ECO:0000256" key="2">
    <source>
        <dbReference type="ARBA" id="ARBA00007317"/>
    </source>
</evidence>
<evidence type="ECO:0000256" key="6">
    <source>
        <dbReference type="ARBA" id="ARBA00023315"/>
    </source>
</evidence>
<evidence type="ECO:0000313" key="11">
    <source>
        <dbReference type="Proteomes" id="UP000326611"/>
    </source>
</evidence>
<evidence type="ECO:0000256" key="3">
    <source>
        <dbReference type="ARBA" id="ARBA00011484"/>
    </source>
</evidence>
<evidence type="ECO:0000259" key="9">
    <source>
        <dbReference type="PROSITE" id="PS51826"/>
    </source>
</evidence>
<proteinExistence type="inferred from homology"/>
<evidence type="ECO:0000256" key="7">
    <source>
        <dbReference type="RuleBase" id="RU003423"/>
    </source>
</evidence>
<evidence type="ECO:0000256" key="4">
    <source>
        <dbReference type="ARBA" id="ARBA00022679"/>
    </source>
</evidence>
<dbReference type="CDD" id="cd06849">
    <property type="entry name" value="lipoyl_domain"/>
    <property type="match status" value="1"/>
</dbReference>
<gene>
    <name evidence="10" type="primary">bkdB</name>
    <name evidence="10" type="ORF">PS918_02259</name>
</gene>
<comment type="similarity">
    <text evidence="2 7">Belongs to the 2-oxoacid dehydrogenase family.</text>
</comment>
<sequence>MGTHVIKMPDIGEGIAEVELSQWHVKVGDLVVEDQVLADVMTDKAMVDIPSPVHGKVIALGGQPGEVMAVGSVLISIEVEGAGNVKESAHPAAVKETPVEAPKVEPVVENKPAPAAPRPAAACQGPMVAREADERPLASPAVRKHALDLGIQLRLVRGSGPAGRVLHDDLEAYLAQGQSNASSASSAYAQRIDEEQIPVIGMRRKIAQRMQDATQRAAHFSYVEEIDVTAVEELRAHLNEKHGATRGKLTLLPFLVRALVVALRDFPQINARYDDEAQVITRLGAVHVGIATQADIGLMVPVVRHAEARSLWDSAAEIARLATAARNGKASRDELSGSSITLTSLGALGGIVSTPVLNLPEVAIVGVNKIVERPMVIKGQIVVRKMMNLSSSFDHRVVDGMDAALFIQAVRGLLEQPATLFME</sequence>
<dbReference type="PROSITE" id="PS51826">
    <property type="entry name" value="PSBD"/>
    <property type="match status" value="1"/>
</dbReference>
<dbReference type="Pfam" id="PF00198">
    <property type="entry name" value="2-oxoacid_dh"/>
    <property type="match status" value="1"/>
</dbReference>
<dbReference type="SUPFAM" id="SSF52777">
    <property type="entry name" value="CoA-dependent acyltransferases"/>
    <property type="match status" value="1"/>
</dbReference>
<dbReference type="SUPFAM" id="SSF47005">
    <property type="entry name" value="Peripheral subunit-binding domain of 2-oxo acid dehydrogenase complex"/>
    <property type="match status" value="1"/>
</dbReference>